<comment type="caution">
    <text evidence="1">The sequence shown here is derived from an EMBL/GenBank/DDBJ whole genome shotgun (WGS) entry which is preliminary data.</text>
</comment>
<keyword evidence="2" id="KW-1185">Reference proteome</keyword>
<dbReference type="Proteomes" id="UP001589738">
    <property type="component" value="Unassembled WGS sequence"/>
</dbReference>
<sequence>MFEIIFQNKEDAKRFHQLLKNHAQSSHHLNHETLLIEDKHIVKCDGKLEEVVVKKAFGQFIQEIKLVDWSREILKNHFCYDDEHEQEQILDIITAIVDGNRRELLSFVDVNTLNNLVESAINELFSQRLSFSFDSFQRFRLRSITTLIESVVEVAIDEYKLEQEYQIFVHTLREFLAERSSIKKVIHLIVSDTITFFDEQFFELKRKEILQLIDRKLLSNHPVYIDSVTIAPLLSMAPQRIYLYTDEPEQPLVRTICNLFEERVVVAAMNLFHDRKRKFAFAADENF</sequence>
<proteinExistence type="predicted"/>
<reference evidence="1 2" key="1">
    <citation type="submission" date="2024-09" db="EMBL/GenBank/DDBJ databases">
        <authorList>
            <person name="Sun Q."/>
            <person name="Mori K."/>
        </authorList>
    </citation>
    <scope>NUCLEOTIDE SEQUENCE [LARGE SCALE GENOMIC DNA]</scope>
    <source>
        <strain evidence="1 2">CGMCC 1.9126</strain>
    </source>
</reference>
<name>A0ABV6KQG8_9BACI</name>
<dbReference type="EMBL" id="JBHLUU010000015">
    <property type="protein sequence ID" value="MFC0474208.1"/>
    <property type="molecule type" value="Genomic_DNA"/>
</dbReference>
<dbReference type="InterPro" id="IPR014199">
    <property type="entry name" value="Spore_YtxC"/>
</dbReference>
<organism evidence="1 2">
    <name type="scientific">Robertmurraya beringensis</name>
    <dbReference type="NCBI Taxonomy" id="641660"/>
    <lineage>
        <taxon>Bacteria</taxon>
        <taxon>Bacillati</taxon>
        <taxon>Bacillota</taxon>
        <taxon>Bacilli</taxon>
        <taxon>Bacillales</taxon>
        <taxon>Bacillaceae</taxon>
        <taxon>Robertmurraya</taxon>
    </lineage>
</organism>
<accession>A0ABV6KQG8</accession>
<dbReference type="RefSeq" id="WP_160546659.1">
    <property type="nucleotide sequence ID" value="NZ_JBHLUU010000015.1"/>
</dbReference>
<evidence type="ECO:0000313" key="1">
    <source>
        <dbReference type="EMBL" id="MFC0474208.1"/>
    </source>
</evidence>
<gene>
    <name evidence="1" type="primary">ytxC</name>
    <name evidence="1" type="ORF">ACFFHF_02715</name>
</gene>
<protein>
    <submittedName>
        <fullName evidence="1">Sporulation protein YtxC</fullName>
    </submittedName>
</protein>
<evidence type="ECO:0000313" key="2">
    <source>
        <dbReference type="Proteomes" id="UP001589738"/>
    </source>
</evidence>
<dbReference type="Pfam" id="PF08812">
    <property type="entry name" value="YtxC"/>
    <property type="match status" value="1"/>
</dbReference>